<comment type="caution">
    <text evidence="12">The sequence shown here is derived from an EMBL/GenBank/DDBJ whole genome shotgun (WGS) entry which is preliminary data.</text>
</comment>
<feature type="domain" description="TonB-dependent receptor plug" evidence="11">
    <location>
        <begin position="219"/>
        <end position="325"/>
    </location>
</feature>
<comment type="subcellular location">
    <subcellularLocation>
        <location evidence="1 8">Cell outer membrane</location>
        <topology evidence="1 8">Multi-pass membrane protein</topology>
    </subcellularLocation>
</comment>
<evidence type="ECO:0000259" key="11">
    <source>
        <dbReference type="Pfam" id="PF07715"/>
    </source>
</evidence>
<keyword evidence="4 8" id="KW-0812">Transmembrane</keyword>
<name>A0ABU1TJ78_9SPHI</name>
<dbReference type="InterPro" id="IPR039426">
    <property type="entry name" value="TonB-dep_rcpt-like"/>
</dbReference>
<dbReference type="Pfam" id="PF00593">
    <property type="entry name" value="TonB_dep_Rec_b-barrel"/>
    <property type="match status" value="1"/>
</dbReference>
<dbReference type="Gene3D" id="2.60.40.1120">
    <property type="entry name" value="Carboxypeptidase-like, regulatory domain"/>
    <property type="match status" value="1"/>
</dbReference>
<dbReference type="InterPro" id="IPR023997">
    <property type="entry name" value="TonB-dep_OMP_SusC/RagA_CS"/>
</dbReference>
<evidence type="ECO:0000313" key="13">
    <source>
        <dbReference type="Proteomes" id="UP001247620"/>
    </source>
</evidence>
<keyword evidence="3 8" id="KW-1134">Transmembrane beta strand</keyword>
<evidence type="ECO:0000313" key="12">
    <source>
        <dbReference type="EMBL" id="MDR6945407.1"/>
    </source>
</evidence>
<dbReference type="NCBIfam" id="TIGR04056">
    <property type="entry name" value="OMP_RagA_SusC"/>
    <property type="match status" value="1"/>
</dbReference>
<dbReference type="EMBL" id="JAVDUU010000006">
    <property type="protein sequence ID" value="MDR6945407.1"/>
    <property type="molecule type" value="Genomic_DNA"/>
</dbReference>
<dbReference type="Gene3D" id="2.40.170.20">
    <property type="entry name" value="TonB-dependent receptor, beta-barrel domain"/>
    <property type="match status" value="1"/>
</dbReference>
<dbReference type="InterPro" id="IPR036942">
    <property type="entry name" value="Beta-barrel_TonB_sf"/>
</dbReference>
<evidence type="ECO:0000256" key="1">
    <source>
        <dbReference type="ARBA" id="ARBA00004571"/>
    </source>
</evidence>
<protein>
    <submittedName>
        <fullName evidence="12">TonB-linked SusC/RagA family outer membrane protein</fullName>
    </submittedName>
</protein>
<dbReference type="InterPro" id="IPR000531">
    <property type="entry name" value="Beta-barrel_TonB"/>
</dbReference>
<sequence length="1126" mass="123568">MKKTELLKKVLLAVLCSNKFSLMLKWTIILTFALCIKVSAKSYSQNVKINVDLKNMPLREVFSVLEKKGSIRILFSEQDMPDKLVTLKADSIPVIDVLEKAITNLNLKLKVYDNGLIAVAPIVAAAKITVKGVVSDPQGVLPGVSITVKGTKEVTISDANGKFSINAESNSILVFTSIGYEPLEVPVDGKTTLNVTMQPSNKNLNEVVVIGYGTARKVSLTGAVDRVSGSQAVDGRPVTGAIQALQGESPNLIIQQRGWSPSAGGSYNINIRGTGTTGNNDPLIVIDGIIGGDINTLNPSDIDNISVLKDAGSAAIYGSRSANGVILVTTKKGKLGTKPSIAYNGIYGTQVPHFTFHPVGAYENALDKNMSMANSGKPPQYTDQQLADIKAKGDGDWRLETIMHNAPQTNQNLTISGGSPTNTYLMSFGYFDQRNYLERSLINGTYGLRRFNFRLNQTAILGNFSTGWNLTYAKIQYNEPFNDVVGDVLRAPLTDSFQDAQGRYITGFVPSNPLDLLRNGGFQFTNNDEINGSFNVAYSITPAFKIRAVFGGTVKANTQLQRQVELDYYPTGQSNQSRQTANYNTKSLATNTNLIAEYTKNFGKHYLNVLVGLANESYTSEGNGIRKSLTDSLLGIPTTGTIIDPGNTNNGSYNSLSNTIETSLNSYFGRVSYAFANKYFLDGTFRGDASSNFPKNKRWGFFPSIGGSWRLSEEEFMSNYKEKVGDLRVRANYGVLGSQNVNAYQFISSFNTNANVYAFNNTATAGATRNLANAGLTWEKAATLDIGADATFFNGQLTLGADYFNKITRDILAPRQDVPTLFGSGFPSYNVSKVQDRGWEVKITYATRGTFAQNFSFSISDAKSKLLAFSYGQTENVFQREEFEFVRRVGYPITVYQGYKTAGLYQSQAEVDSYPRFANYTTGLGPGDWKFVDKNHDGKIDAQDKFVLGDPFPRYTFGFNYNAAYKGFDLTIFIQGVLKRSALIRGELIEPYHFSNYGGTIYDSNSDFWTPQNTNAKYPRLAENGTVANNNDYRTGSDMYLFNAAYGRLKNVQIGYSLPVGLLSKISVKKARVYFTAQNILTISPLKFTDPEGTEFGNNLDNTVGANSPRGYPVPVFYGMGLDMTF</sequence>
<keyword evidence="2 8" id="KW-0813">Transport</keyword>
<accession>A0ABU1TJ78</accession>
<dbReference type="Pfam" id="PF13715">
    <property type="entry name" value="CarbopepD_reg_2"/>
    <property type="match status" value="1"/>
</dbReference>
<evidence type="ECO:0000256" key="3">
    <source>
        <dbReference type="ARBA" id="ARBA00022452"/>
    </source>
</evidence>
<dbReference type="SUPFAM" id="SSF56935">
    <property type="entry name" value="Porins"/>
    <property type="match status" value="1"/>
</dbReference>
<dbReference type="InterPro" id="IPR023996">
    <property type="entry name" value="TonB-dep_OMP_SusC/RagA"/>
</dbReference>
<dbReference type="Gene3D" id="2.170.130.10">
    <property type="entry name" value="TonB-dependent receptor, plug domain"/>
    <property type="match status" value="1"/>
</dbReference>
<evidence type="ECO:0000256" key="4">
    <source>
        <dbReference type="ARBA" id="ARBA00022692"/>
    </source>
</evidence>
<feature type="domain" description="TonB-dependent receptor-like beta-barrel" evidence="10">
    <location>
        <begin position="488"/>
        <end position="1080"/>
    </location>
</feature>
<keyword evidence="5 9" id="KW-0798">TonB box</keyword>
<evidence type="ECO:0000256" key="2">
    <source>
        <dbReference type="ARBA" id="ARBA00022448"/>
    </source>
</evidence>
<comment type="similarity">
    <text evidence="8 9">Belongs to the TonB-dependent receptor family.</text>
</comment>
<dbReference type="InterPro" id="IPR012910">
    <property type="entry name" value="Plug_dom"/>
</dbReference>
<dbReference type="NCBIfam" id="TIGR04057">
    <property type="entry name" value="SusC_RagA_signa"/>
    <property type="match status" value="1"/>
</dbReference>
<evidence type="ECO:0000256" key="7">
    <source>
        <dbReference type="ARBA" id="ARBA00023237"/>
    </source>
</evidence>
<dbReference type="InterPro" id="IPR037066">
    <property type="entry name" value="Plug_dom_sf"/>
</dbReference>
<evidence type="ECO:0000256" key="5">
    <source>
        <dbReference type="ARBA" id="ARBA00023077"/>
    </source>
</evidence>
<organism evidence="12 13">
    <name type="scientific">Mucilaginibacter pocheonensis</name>
    <dbReference type="NCBI Taxonomy" id="398050"/>
    <lineage>
        <taxon>Bacteria</taxon>
        <taxon>Pseudomonadati</taxon>
        <taxon>Bacteroidota</taxon>
        <taxon>Sphingobacteriia</taxon>
        <taxon>Sphingobacteriales</taxon>
        <taxon>Sphingobacteriaceae</taxon>
        <taxon>Mucilaginibacter</taxon>
    </lineage>
</organism>
<evidence type="ECO:0000256" key="9">
    <source>
        <dbReference type="RuleBase" id="RU003357"/>
    </source>
</evidence>
<keyword evidence="6 8" id="KW-0472">Membrane</keyword>
<dbReference type="Pfam" id="PF07715">
    <property type="entry name" value="Plug"/>
    <property type="match status" value="1"/>
</dbReference>
<evidence type="ECO:0000256" key="6">
    <source>
        <dbReference type="ARBA" id="ARBA00023136"/>
    </source>
</evidence>
<gene>
    <name evidence="12" type="ORF">J2W55_005279</name>
</gene>
<evidence type="ECO:0000256" key="8">
    <source>
        <dbReference type="PROSITE-ProRule" id="PRU01360"/>
    </source>
</evidence>
<dbReference type="Proteomes" id="UP001247620">
    <property type="component" value="Unassembled WGS sequence"/>
</dbReference>
<dbReference type="InterPro" id="IPR008969">
    <property type="entry name" value="CarboxyPept-like_regulatory"/>
</dbReference>
<evidence type="ECO:0000259" key="10">
    <source>
        <dbReference type="Pfam" id="PF00593"/>
    </source>
</evidence>
<keyword evidence="13" id="KW-1185">Reference proteome</keyword>
<keyword evidence="7 8" id="KW-0998">Cell outer membrane</keyword>
<proteinExistence type="inferred from homology"/>
<reference evidence="12 13" key="1">
    <citation type="submission" date="2023-07" db="EMBL/GenBank/DDBJ databases">
        <title>Sorghum-associated microbial communities from plants grown in Nebraska, USA.</title>
        <authorList>
            <person name="Schachtman D."/>
        </authorList>
    </citation>
    <scope>NUCLEOTIDE SEQUENCE [LARGE SCALE GENOMIC DNA]</scope>
    <source>
        <strain evidence="12 13">3262</strain>
    </source>
</reference>
<dbReference type="SUPFAM" id="SSF49464">
    <property type="entry name" value="Carboxypeptidase regulatory domain-like"/>
    <property type="match status" value="1"/>
</dbReference>
<dbReference type="PROSITE" id="PS52016">
    <property type="entry name" value="TONB_DEPENDENT_REC_3"/>
    <property type="match status" value="1"/>
</dbReference>